<evidence type="ECO:0000313" key="2">
    <source>
        <dbReference type="EMBL" id="QKD80762.1"/>
    </source>
</evidence>
<name>A0A6M8B424_9CYAN</name>
<gene>
    <name evidence="2" type="ORF">HPC62_15735</name>
</gene>
<keyword evidence="3" id="KW-1185">Reference proteome</keyword>
<feature type="transmembrane region" description="Helical" evidence="1">
    <location>
        <begin position="28"/>
        <end position="46"/>
    </location>
</feature>
<keyword evidence="1" id="KW-0812">Transmembrane</keyword>
<keyword evidence="1" id="KW-0472">Membrane</keyword>
<organism evidence="2 3">
    <name type="scientific">Thermoleptolyngbya sichuanensis A183</name>
    <dbReference type="NCBI Taxonomy" id="2737172"/>
    <lineage>
        <taxon>Bacteria</taxon>
        <taxon>Bacillati</taxon>
        <taxon>Cyanobacteriota</taxon>
        <taxon>Cyanophyceae</taxon>
        <taxon>Oculatellales</taxon>
        <taxon>Oculatellaceae</taxon>
        <taxon>Thermoleptolyngbya</taxon>
        <taxon>Thermoleptolyngbya sichuanensis</taxon>
    </lineage>
</organism>
<protein>
    <submittedName>
        <fullName evidence="2">Uncharacterized protein</fullName>
    </submittedName>
</protein>
<evidence type="ECO:0000313" key="3">
    <source>
        <dbReference type="Proteomes" id="UP000505210"/>
    </source>
</evidence>
<dbReference type="AlphaFoldDB" id="A0A6M8B424"/>
<evidence type="ECO:0000256" key="1">
    <source>
        <dbReference type="SAM" id="Phobius"/>
    </source>
</evidence>
<sequence>MSAVLTATLGAGAVTTFAISQGQHPAIALSITAFAVLAALMIDHYSPS</sequence>
<dbReference type="EMBL" id="CP053661">
    <property type="protein sequence ID" value="QKD80762.1"/>
    <property type="molecule type" value="Genomic_DNA"/>
</dbReference>
<dbReference type="Proteomes" id="UP000505210">
    <property type="component" value="Chromosome"/>
</dbReference>
<reference evidence="2 3" key="1">
    <citation type="submission" date="2020-05" db="EMBL/GenBank/DDBJ databases">
        <title>Complete genome sequence of of a novel Thermoleptolyngbya strain isolated from hot springs of Ganzi, Sichuan China.</title>
        <authorList>
            <person name="Tang J."/>
            <person name="Daroch M."/>
            <person name="Li L."/>
            <person name="Waleron K."/>
            <person name="Waleron M."/>
            <person name="Waleron M."/>
        </authorList>
    </citation>
    <scope>NUCLEOTIDE SEQUENCE [LARGE SCALE GENOMIC DNA]</scope>
    <source>
        <strain evidence="2 3">PKUAC-SCTA183</strain>
    </source>
</reference>
<dbReference type="RefSeq" id="WP_172353196.1">
    <property type="nucleotide sequence ID" value="NZ_CP053661.1"/>
</dbReference>
<accession>A0A6M8B424</accession>
<dbReference type="KEGG" id="theu:HPC62_15735"/>
<keyword evidence="1" id="KW-1133">Transmembrane helix</keyword>
<proteinExistence type="predicted"/>